<dbReference type="RefSeq" id="WP_058949859.1">
    <property type="nucleotide sequence ID" value="NZ_BBXV01000016.1"/>
</dbReference>
<dbReference type="Pfam" id="PF10633">
    <property type="entry name" value="NPCBM_assoc"/>
    <property type="match status" value="1"/>
</dbReference>
<dbReference type="SUPFAM" id="SSF102588">
    <property type="entry name" value="LmbE-like"/>
    <property type="match status" value="1"/>
</dbReference>
<dbReference type="Gene3D" id="2.60.40.10">
    <property type="entry name" value="Immunoglobulins"/>
    <property type="match status" value="1"/>
</dbReference>
<dbReference type="Proteomes" id="UP000052946">
    <property type="component" value="Unassembled WGS sequence"/>
</dbReference>
<proteinExistence type="predicted"/>
<dbReference type="InterPro" id="IPR013783">
    <property type="entry name" value="Ig-like_fold"/>
</dbReference>
<dbReference type="InterPro" id="IPR003737">
    <property type="entry name" value="GlcNAc_PI_deacetylase-related"/>
</dbReference>
<dbReference type="InterPro" id="IPR029062">
    <property type="entry name" value="Class_I_gatase-like"/>
</dbReference>
<organism evidence="4 5">
    <name type="scientific">Oceanobacillus picturae</name>
    <dbReference type="NCBI Taxonomy" id="171693"/>
    <lineage>
        <taxon>Bacteria</taxon>
        <taxon>Bacillati</taxon>
        <taxon>Bacillota</taxon>
        <taxon>Bacilli</taxon>
        <taxon>Bacillales</taxon>
        <taxon>Bacillaceae</taxon>
        <taxon>Oceanobacillus</taxon>
    </lineage>
</organism>
<dbReference type="InterPro" id="IPR018905">
    <property type="entry name" value="A-galactase_NEW3"/>
</dbReference>
<comment type="caution">
    <text evidence="4">The sequence shown here is derived from an EMBL/GenBank/DDBJ whole genome shotgun (WGS) entry which is preliminary data.</text>
</comment>
<dbReference type="OrthoDB" id="9759749at2"/>
<dbReference type="Gene3D" id="3.40.50.10320">
    <property type="entry name" value="LmbE-like"/>
    <property type="match status" value="1"/>
</dbReference>
<dbReference type="SUPFAM" id="SSF52317">
    <property type="entry name" value="Class I glutamine amidotransferase-like"/>
    <property type="match status" value="1"/>
</dbReference>
<dbReference type="EMBL" id="BBXV01000016">
    <property type="protein sequence ID" value="GAQ17552.1"/>
    <property type="molecule type" value="Genomic_DNA"/>
</dbReference>
<feature type="chain" id="PRO_5006864786" evidence="2">
    <location>
        <begin position="26"/>
        <end position="834"/>
    </location>
</feature>
<dbReference type="Pfam" id="PF02585">
    <property type="entry name" value="PIG-L"/>
    <property type="match status" value="1"/>
</dbReference>
<gene>
    <name evidence="4" type="ORF">OPHB3_1477</name>
</gene>
<feature type="domain" description="Alpha-galactosidase NEW3" evidence="3">
    <location>
        <begin position="393"/>
        <end position="454"/>
    </location>
</feature>
<evidence type="ECO:0000256" key="1">
    <source>
        <dbReference type="ARBA" id="ARBA00001947"/>
    </source>
</evidence>
<comment type="cofactor">
    <cofactor evidence="1">
        <name>Zn(2+)</name>
        <dbReference type="ChEBI" id="CHEBI:29105"/>
    </cofactor>
</comment>
<dbReference type="CDD" id="cd03143">
    <property type="entry name" value="A4_beta-galactosidase_middle_domain"/>
    <property type="match status" value="1"/>
</dbReference>
<name>A0A0U9H680_9BACI</name>
<reference evidence="4 5" key="2">
    <citation type="journal article" date="2016" name="Genome Announc.">
        <title>Draft Genome Sequence of Oceanobacillus picturae Heshi-B3, Isolated from Fermented Rice Bran in a Traditional Japanese Seafood Dish.</title>
        <authorList>
            <person name="Akuzawa S."/>
            <person name="Nagaoka J."/>
            <person name="Kanekatsu M."/>
            <person name="Kanesaki Y."/>
            <person name="Suzuki T."/>
        </authorList>
    </citation>
    <scope>NUCLEOTIDE SEQUENCE [LARGE SCALE GENOMIC DNA]</scope>
    <source>
        <strain evidence="4 5">Heshi-B3</strain>
    </source>
</reference>
<reference evidence="5" key="1">
    <citation type="submission" date="2015-07" db="EMBL/GenBank/DDBJ databases">
        <title>Draft Genome Sequence of Oceanobacillus picturae Heshi-B3 that Was Isolated from Fermented Rice Bran with Aging Salted Mackerel, Which Was Named Heshiko as Traditional Fermented Seafood in Japan.</title>
        <authorList>
            <person name="Akuzawa S."/>
            <person name="Nakagawa J."/>
            <person name="Kanekatsu T."/>
            <person name="Kanesaki Y."/>
            <person name="Suzuki T."/>
        </authorList>
    </citation>
    <scope>NUCLEOTIDE SEQUENCE [LARGE SCALE GENOMIC DNA]</scope>
    <source>
        <strain evidence="5">Heshi-B3</strain>
    </source>
</reference>
<evidence type="ECO:0000313" key="5">
    <source>
        <dbReference type="Proteomes" id="UP000052946"/>
    </source>
</evidence>
<evidence type="ECO:0000259" key="3">
    <source>
        <dbReference type="Pfam" id="PF10633"/>
    </source>
</evidence>
<accession>A0A0U9H680</accession>
<dbReference type="AlphaFoldDB" id="A0A0U9H680"/>
<dbReference type="InterPro" id="IPR024078">
    <property type="entry name" value="LmbE-like_dom_sf"/>
</dbReference>
<sequence>MRKLFMVFLSLALVLSLLPMQSSLANENQDEADVDLWNALKPLSTTVSFLNTGAHPDDERSDFLAYLSRGLGVQTSSMIANRGEGGQNEIGTELGNGLGIIRSNEMIEASKITGVKAYHLSETTSDPIYDFGFSKSPEETLEKWGEDLTYERFIRLIRTYKPDIVMPSFQDVESQHGHHRAITELTHKAFEDAADPSVYPEQLEEGLDVWQVKKLYLPADSEETATTSIEIGDYDPVYGMTYPQLGEESRYMHKSQGMGRDIPAEPRQTHLELITSSVDHEAGKFFSGIPYNLADWAEKVPNRGLSKHLEKLQQDLERIIELYPNREEILSDTHKALKQVEKVLKMTQRTNMDENIKNDLIHKLELKKEQLQEVSFVSSSLHINTEIESNVLTQGEETQVTMRVSNEGNKKLKHVETSLITPESWVSEKSQSFKHLDPGQTGTVVFTVTVPDDQQYYQPYDRPILQTQITFKEKGTTTTKVQELDNTVSVLPDLSLQAGPDKLTINTADIQEDIPISVKVKNYFDGEKDAQVSLNLPEGWTSDAAEKQVAFTERFEEEEVVFYINPPSDIEDGDYSFDVVANAEGKTYNTTVQEIKYDHINDSYYQYPSTVNTVAFELLKPDNLKVGYIESGFDEVADYLFEAGIDVTKLTEEDLASGDLSQYDTIVSGIRAYLSREDLVQNNERLLEYVENGGHFVVQYHKPGDNWNPDNTAPYSLEIGSPSIEWRVTDEAADVTVTQPDHEFFNYPNNITNSDWDNWVQERGLYFPMNWDDRFETFVSMADPNEDPFTSGILSANYGEGTYTYTNLVFYRQIDNQVPGAYRIFTNLISYGAE</sequence>
<keyword evidence="2" id="KW-0732">Signal</keyword>
<dbReference type="Gene3D" id="3.40.50.880">
    <property type="match status" value="1"/>
</dbReference>
<protein>
    <submittedName>
        <fullName evidence="4">Mycothiol conjugate amidase Mca</fullName>
    </submittedName>
</protein>
<feature type="signal peptide" evidence="2">
    <location>
        <begin position="1"/>
        <end position="25"/>
    </location>
</feature>
<evidence type="ECO:0000256" key="2">
    <source>
        <dbReference type="SAM" id="SignalP"/>
    </source>
</evidence>
<evidence type="ECO:0000313" key="4">
    <source>
        <dbReference type="EMBL" id="GAQ17552.1"/>
    </source>
</evidence>